<proteinExistence type="predicted"/>
<feature type="transmembrane region" description="Helical" evidence="1">
    <location>
        <begin position="12"/>
        <end position="30"/>
    </location>
</feature>
<organism evidence="2 3">
    <name type="scientific">Plicaturopsis crispa FD-325 SS-3</name>
    <dbReference type="NCBI Taxonomy" id="944288"/>
    <lineage>
        <taxon>Eukaryota</taxon>
        <taxon>Fungi</taxon>
        <taxon>Dikarya</taxon>
        <taxon>Basidiomycota</taxon>
        <taxon>Agaricomycotina</taxon>
        <taxon>Agaricomycetes</taxon>
        <taxon>Agaricomycetidae</taxon>
        <taxon>Amylocorticiales</taxon>
        <taxon>Amylocorticiaceae</taxon>
        <taxon>Plicatura</taxon>
        <taxon>Plicaturopsis crispa</taxon>
    </lineage>
</organism>
<evidence type="ECO:0000313" key="3">
    <source>
        <dbReference type="Proteomes" id="UP000053263"/>
    </source>
</evidence>
<evidence type="ECO:0000313" key="2">
    <source>
        <dbReference type="EMBL" id="KII82663.1"/>
    </source>
</evidence>
<dbReference type="AlphaFoldDB" id="A0A0C9T3I9"/>
<keyword evidence="1" id="KW-0812">Transmembrane</keyword>
<dbReference type="Proteomes" id="UP000053263">
    <property type="component" value="Unassembled WGS sequence"/>
</dbReference>
<reference evidence="2 3" key="1">
    <citation type="submission" date="2014-06" db="EMBL/GenBank/DDBJ databases">
        <title>Evolutionary Origins and Diversification of the Mycorrhizal Mutualists.</title>
        <authorList>
            <consortium name="DOE Joint Genome Institute"/>
            <consortium name="Mycorrhizal Genomics Consortium"/>
            <person name="Kohler A."/>
            <person name="Kuo A."/>
            <person name="Nagy L.G."/>
            <person name="Floudas D."/>
            <person name="Copeland A."/>
            <person name="Barry K.W."/>
            <person name="Cichocki N."/>
            <person name="Veneault-Fourrey C."/>
            <person name="LaButti K."/>
            <person name="Lindquist E.A."/>
            <person name="Lipzen A."/>
            <person name="Lundell T."/>
            <person name="Morin E."/>
            <person name="Murat C."/>
            <person name="Riley R."/>
            <person name="Ohm R."/>
            <person name="Sun H."/>
            <person name="Tunlid A."/>
            <person name="Henrissat B."/>
            <person name="Grigoriev I.V."/>
            <person name="Hibbett D.S."/>
            <person name="Martin F."/>
        </authorList>
    </citation>
    <scope>NUCLEOTIDE SEQUENCE [LARGE SCALE GENOMIC DNA]</scope>
    <source>
        <strain evidence="2 3">FD-325 SS-3</strain>
    </source>
</reference>
<name>A0A0C9T3I9_PLICR</name>
<gene>
    <name evidence="2" type="ORF">PLICRDRAFT_449828</name>
</gene>
<protein>
    <submittedName>
        <fullName evidence="2">Uncharacterized protein</fullName>
    </submittedName>
</protein>
<dbReference type="HOGENOM" id="CLU_2997470_0_0_1"/>
<keyword evidence="1" id="KW-0472">Membrane</keyword>
<accession>A0A0C9T3I9</accession>
<keyword evidence="3" id="KW-1185">Reference proteome</keyword>
<keyword evidence="1" id="KW-1133">Transmembrane helix</keyword>
<dbReference type="EMBL" id="KN832793">
    <property type="protein sequence ID" value="KII82663.1"/>
    <property type="molecule type" value="Genomic_DNA"/>
</dbReference>
<sequence length="57" mass="6508">MPVPMRRACLEVEVLTSSSLLGIFIVWLTVCETLSAGTPHMRVHITYPHRRSTRNRS</sequence>
<evidence type="ECO:0000256" key="1">
    <source>
        <dbReference type="SAM" id="Phobius"/>
    </source>
</evidence>